<keyword evidence="1" id="KW-0472">Membrane</keyword>
<reference evidence="3" key="2">
    <citation type="submission" date="2025-08" db="UniProtKB">
        <authorList>
            <consortium name="RefSeq"/>
        </authorList>
    </citation>
    <scope>IDENTIFICATION</scope>
    <source>
        <tissue evidence="3">Young leaves</tissue>
    </source>
</reference>
<feature type="transmembrane region" description="Helical" evidence="1">
    <location>
        <begin position="120"/>
        <end position="142"/>
    </location>
</feature>
<proteinExistence type="predicted"/>
<reference evidence="2" key="1">
    <citation type="journal article" date="2019" name="Toxins">
        <title>Detection of Abrin-Like and Prepropulchellin-Like Toxin Genes and Transcripts Using Whole Genome Sequencing and Full-Length Transcript Sequencing of Abrus precatorius.</title>
        <authorList>
            <person name="Hovde B.T."/>
            <person name="Daligault H.E."/>
            <person name="Hanschen E.R."/>
            <person name="Kunde Y.A."/>
            <person name="Johnson M.B."/>
            <person name="Starkenburg S.R."/>
            <person name="Johnson S.L."/>
        </authorList>
    </citation>
    <scope>NUCLEOTIDE SEQUENCE [LARGE SCALE GENOMIC DNA]</scope>
</reference>
<gene>
    <name evidence="3" type="primary">LOC113866522</name>
</gene>
<keyword evidence="2" id="KW-1185">Reference proteome</keyword>
<organism evidence="2 3">
    <name type="scientific">Abrus precatorius</name>
    <name type="common">Indian licorice</name>
    <name type="synonym">Glycine abrus</name>
    <dbReference type="NCBI Taxonomy" id="3816"/>
    <lineage>
        <taxon>Eukaryota</taxon>
        <taxon>Viridiplantae</taxon>
        <taxon>Streptophyta</taxon>
        <taxon>Embryophyta</taxon>
        <taxon>Tracheophyta</taxon>
        <taxon>Spermatophyta</taxon>
        <taxon>Magnoliopsida</taxon>
        <taxon>eudicotyledons</taxon>
        <taxon>Gunneridae</taxon>
        <taxon>Pentapetalae</taxon>
        <taxon>rosids</taxon>
        <taxon>fabids</taxon>
        <taxon>Fabales</taxon>
        <taxon>Fabaceae</taxon>
        <taxon>Papilionoideae</taxon>
        <taxon>50 kb inversion clade</taxon>
        <taxon>NPAAA clade</taxon>
        <taxon>indigoferoid/millettioid clade</taxon>
        <taxon>Abreae</taxon>
        <taxon>Abrus</taxon>
    </lineage>
</organism>
<dbReference type="OrthoDB" id="1436840at2759"/>
<sequence length="195" mass="22375">MGGIKETWEMSYKAENGSISRLLLIKTKRTPQDYRSPGLEELQIKISDFITSFSISVLKDEAGLLYVNLPQSTLPFTRKTSYVLSSVLETDVYKYESATRTRLIVKEEWKKMRGNELMPFMATVAFYYTYGTYIGLSIVIYIRVSDDGYLDLDVDGPIQHPTSALFYMFDEVTRTGLWKPTMCPHCAAVKKQRSK</sequence>
<evidence type="ECO:0000256" key="1">
    <source>
        <dbReference type="SAM" id="Phobius"/>
    </source>
</evidence>
<protein>
    <submittedName>
        <fullName evidence="3">Uncharacterized protein LOC113866522</fullName>
    </submittedName>
</protein>
<accession>A0A8B8LP18</accession>
<dbReference type="RefSeq" id="XP_027357153.1">
    <property type="nucleotide sequence ID" value="XM_027501352.1"/>
</dbReference>
<evidence type="ECO:0000313" key="2">
    <source>
        <dbReference type="Proteomes" id="UP000694853"/>
    </source>
</evidence>
<keyword evidence="1" id="KW-1133">Transmembrane helix</keyword>
<dbReference type="Proteomes" id="UP000694853">
    <property type="component" value="Unplaced"/>
</dbReference>
<keyword evidence="1" id="KW-0812">Transmembrane</keyword>
<evidence type="ECO:0000313" key="3">
    <source>
        <dbReference type="RefSeq" id="XP_027357153.1"/>
    </source>
</evidence>
<name>A0A8B8LP18_ABRPR</name>
<dbReference type="GeneID" id="113866522"/>
<dbReference type="AlphaFoldDB" id="A0A8B8LP18"/>
<dbReference type="KEGG" id="aprc:113866522"/>